<comment type="caution">
    <text evidence="2">The sequence shown here is derived from an EMBL/GenBank/DDBJ whole genome shotgun (WGS) entry which is preliminary data.</text>
</comment>
<dbReference type="EMBL" id="JAUSRG010000003">
    <property type="protein sequence ID" value="MDP9904541.1"/>
    <property type="molecule type" value="Genomic_DNA"/>
</dbReference>
<gene>
    <name evidence="2" type="ORF">J2S90_001496</name>
</gene>
<reference evidence="2" key="1">
    <citation type="submission" date="2023-07" db="EMBL/GenBank/DDBJ databases">
        <title>Sorghum-associated microbial communities from plants grown in Nebraska, USA.</title>
        <authorList>
            <person name="Schachtman D."/>
        </authorList>
    </citation>
    <scope>NUCLEOTIDE SEQUENCE</scope>
    <source>
        <strain evidence="2">DS1006</strain>
    </source>
</reference>
<organism evidence="2 3">
    <name type="scientific">Arthrobacter bambusae</name>
    <dbReference type="NCBI Taxonomy" id="1338426"/>
    <lineage>
        <taxon>Bacteria</taxon>
        <taxon>Bacillati</taxon>
        <taxon>Actinomycetota</taxon>
        <taxon>Actinomycetes</taxon>
        <taxon>Micrococcales</taxon>
        <taxon>Micrococcaceae</taxon>
        <taxon>Arthrobacter</taxon>
    </lineage>
</organism>
<evidence type="ECO:0000256" key="1">
    <source>
        <dbReference type="SAM" id="MobiDB-lite"/>
    </source>
</evidence>
<proteinExistence type="predicted"/>
<accession>A0AAW8D6K4</accession>
<feature type="region of interest" description="Disordered" evidence="1">
    <location>
        <begin position="1"/>
        <end position="56"/>
    </location>
</feature>
<protein>
    <submittedName>
        <fullName evidence="2">Uncharacterized protein</fullName>
    </submittedName>
</protein>
<sequence length="76" mass="8640">MADSTACPARNPADQILTRPAHRRRERPAADLNAGHLYSGRARDKIPGESESGDQWAWTGRENNRYHHVNTMKPEF</sequence>
<dbReference type="Proteomes" id="UP001242995">
    <property type="component" value="Unassembled WGS sequence"/>
</dbReference>
<evidence type="ECO:0000313" key="2">
    <source>
        <dbReference type="EMBL" id="MDP9904541.1"/>
    </source>
</evidence>
<name>A0AAW8D6K4_9MICC</name>
<dbReference type="RefSeq" id="WP_306960293.1">
    <property type="nucleotide sequence ID" value="NZ_JAUSRG010000003.1"/>
</dbReference>
<dbReference type="AlphaFoldDB" id="A0AAW8D6K4"/>
<evidence type="ECO:0000313" key="3">
    <source>
        <dbReference type="Proteomes" id="UP001242995"/>
    </source>
</evidence>